<feature type="transmembrane region" description="Helical" evidence="1">
    <location>
        <begin position="21"/>
        <end position="40"/>
    </location>
</feature>
<keyword evidence="1" id="KW-1133">Transmembrane helix</keyword>
<dbReference type="HOGENOM" id="CLU_3124266_0_0_6"/>
<dbReference type="Proteomes" id="UP000008075">
    <property type="component" value="Chromosome"/>
</dbReference>
<dbReference type="KEGG" id="xne:XNC1_0654"/>
<keyword evidence="1" id="KW-0812">Transmembrane</keyword>
<name>D3VJG9_XENNA</name>
<sequence length="50" mass="6141">MHLKVWRVYWKNIFNDIFKILWGDSINIIVAIYPIGFFIIEEENNHIYTL</sequence>
<evidence type="ECO:0000313" key="2">
    <source>
        <dbReference type="EMBL" id="CBJ88725.1"/>
    </source>
</evidence>
<organism evidence="2 3">
    <name type="scientific">Xenorhabdus nematophila (strain ATCC 19061 / DSM 3370 / CCUG 14189 / LMG 1036 / NCIMB 9965 / AN6)</name>
    <dbReference type="NCBI Taxonomy" id="406817"/>
    <lineage>
        <taxon>Bacteria</taxon>
        <taxon>Pseudomonadati</taxon>
        <taxon>Pseudomonadota</taxon>
        <taxon>Gammaproteobacteria</taxon>
        <taxon>Enterobacterales</taxon>
        <taxon>Morganellaceae</taxon>
        <taxon>Xenorhabdus</taxon>
    </lineage>
</organism>
<gene>
    <name evidence="2" type="ordered locus">XNC1_0654</name>
</gene>
<protein>
    <submittedName>
        <fullName evidence="2">Uncharacterized protein</fullName>
    </submittedName>
</protein>
<evidence type="ECO:0000256" key="1">
    <source>
        <dbReference type="SAM" id="Phobius"/>
    </source>
</evidence>
<keyword evidence="1" id="KW-0472">Membrane</keyword>
<dbReference type="EMBL" id="FN667742">
    <property type="protein sequence ID" value="CBJ88725.1"/>
    <property type="molecule type" value="Genomic_DNA"/>
</dbReference>
<proteinExistence type="predicted"/>
<accession>D3VJG9</accession>
<dbReference type="AlphaFoldDB" id="D3VJG9"/>
<keyword evidence="3" id="KW-1185">Reference proteome</keyword>
<evidence type="ECO:0000313" key="3">
    <source>
        <dbReference type="Proteomes" id="UP000008075"/>
    </source>
</evidence>
<reference evidence="2 3" key="1">
    <citation type="journal article" date="2011" name="PLoS ONE">
        <title>The entomopathogenic bacterial endosymbionts xenorhabdus and photorhabdus: convergent lifestyles from divergent genomes.</title>
        <authorList>
            <person name="Chaston J.M."/>
            <person name="Suen G."/>
            <person name="Tucker S.L."/>
            <person name="Andersen A.W."/>
            <person name="Bhasin A."/>
            <person name="Bode E."/>
            <person name="Bode H.B."/>
            <person name="Brachmann A.O."/>
            <person name="Cowles C.E."/>
            <person name="Cowles K.N."/>
            <person name="Darby C."/>
            <person name="de Leon L."/>
            <person name="Drace K."/>
            <person name="Du Z."/>
            <person name="Givaudan A."/>
            <person name="Herbert Tran E.E."/>
            <person name="Jewell K.A."/>
            <person name="Knack J.J."/>
            <person name="Krasomil-Osterfeld K.C."/>
            <person name="Kukor R."/>
            <person name="Lanois A."/>
            <person name="Latreille P."/>
            <person name="Leimgruber N.K."/>
            <person name="Lipke C.M."/>
            <person name="Liu R."/>
            <person name="Lu X."/>
            <person name="Martens E.C."/>
            <person name="Marri P.R."/>
            <person name="Medigue C."/>
            <person name="Menard M.L."/>
            <person name="Miller N.M."/>
            <person name="Morales-Soto N."/>
            <person name="Norton S."/>
            <person name="Ogier J.C."/>
            <person name="Orchard S.S."/>
            <person name="Park D."/>
            <person name="Park Y."/>
            <person name="Qurollo B.A."/>
            <person name="Sugar D.R."/>
            <person name="Richards G.R."/>
            <person name="Rouy Z."/>
            <person name="Slominski B."/>
            <person name="Slominski K."/>
            <person name="Snyder H."/>
            <person name="Tjaden B.C."/>
            <person name="van der Hoeven R."/>
            <person name="Welch R.D."/>
            <person name="Wheeler C."/>
            <person name="Xiang B."/>
            <person name="Barbazuk B."/>
            <person name="Gaudriault S."/>
            <person name="Goodner B."/>
            <person name="Slater S.C."/>
            <person name="Forst S."/>
            <person name="Goldman B.S."/>
            <person name="Goodrich-Blair H."/>
        </authorList>
    </citation>
    <scope>NUCLEOTIDE SEQUENCE [LARGE SCALE GENOMIC DNA]</scope>
    <source>
        <strain evidence="3">ATCC 19061 / DSM 3370 / CCUG 14189 / LMG 1036 / NCIMB 9965 / AN6</strain>
    </source>
</reference>